<keyword evidence="2" id="KW-0812">Transmembrane</keyword>
<feature type="compositionally biased region" description="Basic residues" evidence="1">
    <location>
        <begin position="88"/>
        <end position="98"/>
    </location>
</feature>
<evidence type="ECO:0000256" key="1">
    <source>
        <dbReference type="SAM" id="MobiDB-lite"/>
    </source>
</evidence>
<accession>A0AB38XMT7</accession>
<keyword evidence="2" id="KW-0472">Membrane</keyword>
<feature type="region of interest" description="Disordered" evidence="1">
    <location>
        <begin position="222"/>
        <end position="280"/>
    </location>
</feature>
<dbReference type="EMBL" id="CP116394">
    <property type="protein sequence ID" value="WCE45598.1"/>
    <property type="molecule type" value="Genomic_DNA"/>
</dbReference>
<sequence length="280" mass="30375">MGTRRPPQRAQRRSSAAPTREPHSPTAAAASSKTVRSGKPQPRPPKFVRRSAAAAKPAKSGRAGRSTSRQAESGRGSKVAAKPSAVKRPGKSPSRFRRTSSSAVEEAKQTGAKKARNAHVLSLGFKRGPRLRVSVVALLGIIALVGAFIVPPVFNLLDQIGQARALHSKLEQAKDENVDLRRQVKRWSDPAFMASQARERLGYVKKGETQYVVMDPGKKYQQKAQIESHKGPKEPWFMIMSQTTKTAGKASKAKAGKQSSKGSPQEGATQVPKEKEEQDN</sequence>
<feature type="compositionally biased region" description="Basic residues" evidence="1">
    <location>
        <begin position="1"/>
        <end position="12"/>
    </location>
</feature>
<name>A0AB38XMT7_9ACTO</name>
<dbReference type="Proteomes" id="UP001211044">
    <property type="component" value="Chromosome"/>
</dbReference>
<proteinExistence type="predicted"/>
<protein>
    <submittedName>
        <fullName evidence="3">Septum formation initiator family protein</fullName>
    </submittedName>
</protein>
<dbReference type="InterPro" id="IPR007060">
    <property type="entry name" value="FtsL/DivIC"/>
</dbReference>
<dbReference type="KEGG" id="wne:PIG85_08065"/>
<feature type="transmembrane region" description="Helical" evidence="2">
    <location>
        <begin position="133"/>
        <end position="154"/>
    </location>
</feature>
<evidence type="ECO:0000313" key="3">
    <source>
        <dbReference type="EMBL" id="WCE45598.1"/>
    </source>
</evidence>
<dbReference type="RefSeq" id="WP_081499190.1">
    <property type="nucleotide sequence ID" value="NZ_CP116394.1"/>
</dbReference>
<organism evidence="3 4">
    <name type="scientific">Winkia neuii subsp. anitrata</name>
    <dbReference type="NCBI Taxonomy" id="29318"/>
    <lineage>
        <taxon>Bacteria</taxon>
        <taxon>Bacillati</taxon>
        <taxon>Actinomycetota</taxon>
        <taxon>Actinomycetes</taxon>
        <taxon>Actinomycetales</taxon>
        <taxon>Actinomycetaceae</taxon>
        <taxon>Winkia</taxon>
    </lineage>
</organism>
<dbReference type="AlphaFoldDB" id="A0AB38XMT7"/>
<evidence type="ECO:0000313" key="4">
    <source>
        <dbReference type="Proteomes" id="UP001211044"/>
    </source>
</evidence>
<feature type="compositionally biased region" description="Low complexity" evidence="1">
    <location>
        <begin position="50"/>
        <end position="65"/>
    </location>
</feature>
<evidence type="ECO:0000256" key="2">
    <source>
        <dbReference type="SAM" id="Phobius"/>
    </source>
</evidence>
<gene>
    <name evidence="3" type="ORF">PIG85_08065</name>
</gene>
<dbReference type="Pfam" id="PF04977">
    <property type="entry name" value="DivIC"/>
    <property type="match status" value="1"/>
</dbReference>
<feature type="compositionally biased region" description="Low complexity" evidence="1">
    <location>
        <begin position="241"/>
        <end position="250"/>
    </location>
</feature>
<reference evidence="3" key="1">
    <citation type="submission" date="2023-01" db="EMBL/GenBank/DDBJ databases">
        <title>Comparative Genomic Analysis of the Clinically-Derived Winkia Strain NY0527 Provides Evidence into the Taxonomic Reassignment of Winkia neuii and Characterizes Their Virulence Traits.</title>
        <authorList>
            <person name="Cai X."/>
            <person name="Peng Y."/>
            <person name="Li M."/>
            <person name="Qiu Y."/>
            <person name="Wang Y."/>
            <person name="Xu L."/>
            <person name="Hou Q."/>
        </authorList>
    </citation>
    <scope>NUCLEOTIDE SEQUENCE</scope>
    <source>
        <strain evidence="3">NY0527</strain>
    </source>
</reference>
<keyword evidence="2" id="KW-1133">Transmembrane helix</keyword>
<feature type="region of interest" description="Disordered" evidence="1">
    <location>
        <begin position="1"/>
        <end position="116"/>
    </location>
</feature>